<comment type="caution">
    <text evidence="2">The sequence shown here is derived from an EMBL/GenBank/DDBJ whole genome shotgun (WGS) entry which is preliminary data.</text>
</comment>
<organism evidence="2 3">
    <name type="scientific">Glarea lozoyensis (strain ATCC 74030 / MF5533)</name>
    <dbReference type="NCBI Taxonomy" id="1104152"/>
    <lineage>
        <taxon>Eukaryota</taxon>
        <taxon>Fungi</taxon>
        <taxon>Dikarya</taxon>
        <taxon>Ascomycota</taxon>
        <taxon>Pezizomycotina</taxon>
        <taxon>Leotiomycetes</taxon>
        <taxon>Helotiales</taxon>
        <taxon>Helotiaceae</taxon>
        <taxon>Glarea</taxon>
    </lineage>
</organism>
<evidence type="ECO:0000313" key="3">
    <source>
        <dbReference type="Proteomes" id="UP000005446"/>
    </source>
</evidence>
<keyword evidence="3" id="KW-1185">Reference proteome</keyword>
<evidence type="ECO:0000256" key="1">
    <source>
        <dbReference type="SAM" id="MobiDB-lite"/>
    </source>
</evidence>
<dbReference type="HOGENOM" id="CLU_1194984_0_0_1"/>
<proteinExistence type="predicted"/>
<feature type="region of interest" description="Disordered" evidence="1">
    <location>
        <begin position="118"/>
        <end position="232"/>
    </location>
</feature>
<sequence length="232" mass="25271">MSEKQVKRLMNVSLPMSEADLHQLFAEAVFSGKPDSGLKSELISGIRTLTVDNESPVFWFKQVKFSHFIQNREHVGDDTGNKVTRIPVKTLLQAATSPEHAVTILRIERLPEELLPKFGETPAHNTKPILHDTSGPVQPVPSQPTKPIPDEQSPRRANVLHEPTISAPSSETSTSPSQPSPPSEASSLGVESHSDEVKTPSSEPEVDNKEGKMLESKVLGTHALDTTGRVAL</sequence>
<dbReference type="EMBL" id="AGUE01000199">
    <property type="protein sequence ID" value="EHK97308.1"/>
    <property type="molecule type" value="Genomic_DNA"/>
</dbReference>
<feature type="compositionally biased region" description="Basic and acidic residues" evidence="1">
    <location>
        <begin position="206"/>
        <end position="215"/>
    </location>
</feature>
<feature type="compositionally biased region" description="Low complexity" evidence="1">
    <location>
        <begin position="162"/>
        <end position="187"/>
    </location>
</feature>
<gene>
    <name evidence="2" type="ORF">M7I_6938</name>
</gene>
<accession>H0EVY1</accession>
<feature type="compositionally biased region" description="Pro residues" evidence="1">
    <location>
        <begin position="138"/>
        <end position="147"/>
    </location>
</feature>
<dbReference type="Proteomes" id="UP000005446">
    <property type="component" value="Unassembled WGS sequence"/>
</dbReference>
<protein>
    <submittedName>
        <fullName evidence="2">Uncharacterized protein</fullName>
    </submittedName>
</protein>
<dbReference type="AlphaFoldDB" id="H0EVY1"/>
<name>H0EVY1_GLAL7</name>
<reference evidence="2 3" key="1">
    <citation type="journal article" date="2012" name="Eukaryot. Cell">
        <title>Genome sequence of the fungus Glarea lozoyensis: the first genome sequence of a species from the Helotiaceae family.</title>
        <authorList>
            <person name="Youssar L."/>
            <person name="Gruening B.A."/>
            <person name="Erxleben A."/>
            <person name="Guenther S."/>
            <person name="Huettel W."/>
        </authorList>
    </citation>
    <scope>NUCLEOTIDE SEQUENCE [LARGE SCALE GENOMIC DNA]</scope>
    <source>
        <strain evidence="3">ATCC 74030 / MF5533</strain>
    </source>
</reference>
<dbReference type="InParanoid" id="H0EVY1"/>
<dbReference type="OrthoDB" id="4510511at2759"/>
<evidence type="ECO:0000313" key="2">
    <source>
        <dbReference type="EMBL" id="EHK97308.1"/>
    </source>
</evidence>